<evidence type="ECO:0000313" key="1">
    <source>
        <dbReference type="EMBL" id="OLY44226.1"/>
    </source>
</evidence>
<accession>A0A1R0FB66</accession>
<gene>
    <name evidence="1" type="ORF">PEB0149_016930</name>
</gene>
<reference evidence="1 2" key="1">
    <citation type="submission" date="2016-12" db="EMBL/GenBank/DDBJ databases">
        <title>Comparative genomics of Bartonella apis.</title>
        <authorList>
            <person name="Engel P."/>
        </authorList>
    </citation>
    <scope>NUCLEOTIDE SEQUENCE [LARGE SCALE GENOMIC DNA]</scope>
    <source>
        <strain evidence="1 2">PEB0149</strain>
    </source>
</reference>
<name>A0A1R0FB66_9HYPH</name>
<dbReference type="AlphaFoldDB" id="A0A1R0FB66"/>
<evidence type="ECO:0000313" key="2">
    <source>
        <dbReference type="Proteomes" id="UP000187344"/>
    </source>
</evidence>
<dbReference type="EMBL" id="LXYT01000001">
    <property type="protein sequence ID" value="OLY44226.1"/>
    <property type="molecule type" value="Genomic_DNA"/>
</dbReference>
<comment type="caution">
    <text evidence="1">The sequence shown here is derived from an EMBL/GenBank/DDBJ whole genome shotgun (WGS) entry which is preliminary data.</text>
</comment>
<dbReference type="Proteomes" id="UP000187344">
    <property type="component" value="Unassembled WGS sequence"/>
</dbReference>
<protein>
    <submittedName>
        <fullName evidence="1">Uncharacterized protein</fullName>
    </submittedName>
</protein>
<sequence>MIHIKIYGCGLTQTFALRKLLTTINFNRDLTIFVKDRKNKVIRSRFPRCLYMIGKVVFKGNGGRQGHAGLTFVREEQVI</sequence>
<organism evidence="1 2">
    <name type="scientific">Bartonella apis</name>
    <dbReference type="NCBI Taxonomy" id="1686310"/>
    <lineage>
        <taxon>Bacteria</taxon>
        <taxon>Pseudomonadati</taxon>
        <taxon>Pseudomonadota</taxon>
        <taxon>Alphaproteobacteria</taxon>
        <taxon>Hyphomicrobiales</taxon>
        <taxon>Bartonellaceae</taxon>
        <taxon>Bartonella</taxon>
    </lineage>
</organism>
<proteinExistence type="predicted"/>
<keyword evidence="2" id="KW-1185">Reference proteome</keyword>